<organism evidence="1 2">
    <name type="scientific">Olea europaea subsp. europaea</name>
    <dbReference type="NCBI Taxonomy" id="158383"/>
    <lineage>
        <taxon>Eukaryota</taxon>
        <taxon>Viridiplantae</taxon>
        <taxon>Streptophyta</taxon>
        <taxon>Embryophyta</taxon>
        <taxon>Tracheophyta</taxon>
        <taxon>Spermatophyta</taxon>
        <taxon>Magnoliopsida</taxon>
        <taxon>eudicotyledons</taxon>
        <taxon>Gunneridae</taxon>
        <taxon>Pentapetalae</taxon>
        <taxon>asterids</taxon>
        <taxon>lamiids</taxon>
        <taxon>Lamiales</taxon>
        <taxon>Oleaceae</taxon>
        <taxon>Oleeae</taxon>
        <taxon>Olea</taxon>
    </lineage>
</organism>
<dbReference type="Proteomes" id="UP000594638">
    <property type="component" value="Unassembled WGS sequence"/>
</dbReference>
<dbReference type="EMBL" id="CACTIH010009094">
    <property type="protein sequence ID" value="CAA3023732.1"/>
    <property type="molecule type" value="Genomic_DNA"/>
</dbReference>
<reference evidence="1 2" key="1">
    <citation type="submission" date="2019-12" db="EMBL/GenBank/DDBJ databases">
        <authorList>
            <person name="Alioto T."/>
            <person name="Alioto T."/>
            <person name="Gomez Garrido J."/>
        </authorList>
    </citation>
    <scope>NUCLEOTIDE SEQUENCE [LARGE SCALE GENOMIC DNA]</scope>
</reference>
<gene>
    <name evidence="1" type="ORF">OLEA9_A036327</name>
</gene>
<evidence type="ECO:0000313" key="2">
    <source>
        <dbReference type="Proteomes" id="UP000594638"/>
    </source>
</evidence>
<proteinExistence type="predicted"/>
<sequence>MFNDFYVDKEEEYIIRFQLNPMLPPLMELEFHPNVYRHMPFTALLLQPAAEEEEEAEVRHRRVVDDQ</sequence>
<dbReference type="Gramene" id="OE9A036327T1">
    <property type="protein sequence ID" value="OE9A036327C1"/>
    <property type="gene ID" value="OE9A036327"/>
</dbReference>
<name>A0A8S0V0M8_OLEEU</name>
<protein>
    <submittedName>
        <fullName evidence="1">Uncharacterized protein</fullName>
    </submittedName>
</protein>
<accession>A0A8S0V0M8</accession>
<evidence type="ECO:0000313" key="1">
    <source>
        <dbReference type="EMBL" id="CAA3023732.1"/>
    </source>
</evidence>
<keyword evidence="2" id="KW-1185">Reference proteome</keyword>
<dbReference type="AlphaFoldDB" id="A0A8S0V0M8"/>
<comment type="caution">
    <text evidence="1">The sequence shown here is derived from an EMBL/GenBank/DDBJ whole genome shotgun (WGS) entry which is preliminary data.</text>
</comment>